<dbReference type="InterPro" id="IPR002909">
    <property type="entry name" value="IPT_dom"/>
</dbReference>
<feature type="domain" description="IPT/TIG" evidence="2">
    <location>
        <begin position="87"/>
        <end position="166"/>
    </location>
</feature>
<feature type="domain" description="IPT/TIG" evidence="2">
    <location>
        <begin position="170"/>
        <end position="250"/>
    </location>
</feature>
<dbReference type="SUPFAM" id="SSF81296">
    <property type="entry name" value="E set domains"/>
    <property type="match status" value="5"/>
</dbReference>
<organism evidence="3">
    <name type="scientific">Streptomyces sp. R39</name>
    <dbReference type="NCBI Taxonomy" id="3238631"/>
    <lineage>
        <taxon>Bacteria</taxon>
        <taxon>Bacillati</taxon>
        <taxon>Actinomycetota</taxon>
        <taxon>Actinomycetes</taxon>
        <taxon>Kitasatosporales</taxon>
        <taxon>Streptomycetaceae</taxon>
        <taxon>Streptomyces</taxon>
    </lineage>
</organism>
<protein>
    <submittedName>
        <fullName evidence="3">IPT/TIG domain-containing protein</fullName>
    </submittedName>
</protein>
<name>A0AB39QZ19_9ACTN</name>
<dbReference type="SMART" id="SM00429">
    <property type="entry name" value="IPT"/>
    <property type="match status" value="5"/>
</dbReference>
<evidence type="ECO:0000256" key="1">
    <source>
        <dbReference type="ARBA" id="ARBA00022729"/>
    </source>
</evidence>
<feature type="domain" description="IPT/TIG" evidence="2">
    <location>
        <begin position="252"/>
        <end position="336"/>
    </location>
</feature>
<dbReference type="Pfam" id="PF01833">
    <property type="entry name" value="TIG"/>
    <property type="match status" value="5"/>
</dbReference>
<dbReference type="GO" id="GO:0005975">
    <property type="term" value="P:carbohydrate metabolic process"/>
    <property type="evidence" value="ECO:0007669"/>
    <property type="project" value="UniProtKB-ARBA"/>
</dbReference>
<keyword evidence="1" id="KW-0732">Signal</keyword>
<proteinExistence type="predicted"/>
<evidence type="ECO:0000313" key="3">
    <source>
        <dbReference type="EMBL" id="XDQ46583.1"/>
    </source>
</evidence>
<sequence length="418" mass="40365">MAPVVTSVSPSQGSSAGGTTVTINGSGLTGAVAVRFGTALASNVVVVSDTQITATTPAGTGTVNVTVTGPGGTSTQNVPFTYTPAPAPSITSLVPSSGTTAGGTTVVINGSNLSGATLVLFGASPGAITNVTPTQITVITPAGSGTVNVTVTTPGGVSNALPYTYIFVPAPTISSLSPPDGPTAGGNTVVIAGADLTGTTLVLFGFTPATITGVTATSVTVTAPPGVPSTMNVTVTTPGGTSNALPYTYVSAPVVFDVEPHFGPEVGGNTIVITGSNLALTTAVGFGATPATSFTVNSDNQVTATAPSGTGTVVVTVTTPGGTSTVGLGNPYYTYLGTPVIASLTPDTGSTSGGESVTISGSNLTFADSVTFGGVPAAFVVISDNLVVATTPAHAAGTVSVQVHTPAGNSNAFPFTYV</sequence>
<dbReference type="PANTHER" id="PTHR46769:SF2">
    <property type="entry name" value="FIBROCYSTIN-L ISOFORM 2 PRECURSOR-RELATED"/>
    <property type="match status" value="1"/>
</dbReference>
<dbReference type="AlphaFoldDB" id="A0AB39QZ19"/>
<feature type="domain" description="IPT/TIG" evidence="2">
    <location>
        <begin position="2"/>
        <end position="83"/>
    </location>
</feature>
<evidence type="ECO:0000259" key="2">
    <source>
        <dbReference type="SMART" id="SM00429"/>
    </source>
</evidence>
<dbReference type="InterPro" id="IPR014756">
    <property type="entry name" value="Ig_E-set"/>
</dbReference>
<dbReference type="CDD" id="cd00102">
    <property type="entry name" value="IPT"/>
    <property type="match status" value="4"/>
</dbReference>
<dbReference type="Gene3D" id="2.60.40.10">
    <property type="entry name" value="Immunoglobulins"/>
    <property type="match status" value="5"/>
</dbReference>
<reference evidence="3" key="1">
    <citation type="submission" date="2024-07" db="EMBL/GenBank/DDBJ databases">
        <authorList>
            <person name="Yu S.T."/>
        </authorList>
    </citation>
    <scope>NUCLEOTIDE SEQUENCE</scope>
    <source>
        <strain evidence="3">R39</strain>
    </source>
</reference>
<dbReference type="EMBL" id="CP163441">
    <property type="protein sequence ID" value="XDQ46583.1"/>
    <property type="molecule type" value="Genomic_DNA"/>
</dbReference>
<accession>A0AB39QZ19</accession>
<dbReference type="InterPro" id="IPR052387">
    <property type="entry name" value="Fibrocystin"/>
</dbReference>
<dbReference type="PANTHER" id="PTHR46769">
    <property type="entry name" value="POLYCYSTIC KIDNEY AND HEPATIC DISEASE 1 (AUTOSOMAL RECESSIVE)-LIKE 1"/>
    <property type="match status" value="1"/>
</dbReference>
<dbReference type="InterPro" id="IPR013783">
    <property type="entry name" value="Ig-like_fold"/>
</dbReference>
<gene>
    <name evidence="3" type="ORF">AB5J52_32390</name>
</gene>
<feature type="domain" description="IPT/TIG" evidence="2">
    <location>
        <begin position="338"/>
        <end position="418"/>
    </location>
</feature>
<dbReference type="RefSeq" id="WP_369225581.1">
    <property type="nucleotide sequence ID" value="NZ_CP163441.1"/>
</dbReference>